<evidence type="ECO:0000313" key="2">
    <source>
        <dbReference type="EMBL" id="WVZ09892.1"/>
    </source>
</evidence>
<dbReference type="InterPro" id="IPR045287">
    <property type="entry name" value="PAB"/>
</dbReference>
<accession>A0AAQ3NJX4</accession>
<keyword evidence="1" id="KW-0812">Transmembrane</keyword>
<keyword evidence="1" id="KW-0472">Membrane</keyword>
<evidence type="ECO:0000256" key="1">
    <source>
        <dbReference type="SAM" id="Phobius"/>
    </source>
</evidence>
<dbReference type="PANTHER" id="PTHR35115:SF1">
    <property type="entry name" value="PROTEIN IN CHLOROPLAST ATPASE BIOGENESIS, CHLOROPLASTIC"/>
    <property type="match status" value="1"/>
</dbReference>
<reference evidence="2 3" key="1">
    <citation type="journal article" date="2023" name="Life. Sci Alliance">
        <title>Evolutionary insights into 3D genome organization and epigenetic landscape of Vigna mungo.</title>
        <authorList>
            <person name="Junaid A."/>
            <person name="Singh B."/>
            <person name="Bhatia S."/>
        </authorList>
    </citation>
    <scope>NUCLEOTIDE SEQUENCE [LARGE SCALE GENOMIC DNA]</scope>
    <source>
        <strain evidence="2">Urdbean</strain>
    </source>
</reference>
<dbReference type="Proteomes" id="UP001374535">
    <property type="component" value="Chromosome 5"/>
</dbReference>
<evidence type="ECO:0000313" key="3">
    <source>
        <dbReference type="Proteomes" id="UP001374535"/>
    </source>
</evidence>
<name>A0AAQ3NJX4_VIGMU</name>
<protein>
    <submittedName>
        <fullName evidence="2">Uncharacterized protein</fullName>
    </submittedName>
</protein>
<dbReference type="AlphaFoldDB" id="A0AAQ3NJX4"/>
<feature type="transmembrane region" description="Helical" evidence="1">
    <location>
        <begin position="125"/>
        <end position="148"/>
    </location>
</feature>
<organism evidence="2 3">
    <name type="scientific">Vigna mungo</name>
    <name type="common">Black gram</name>
    <name type="synonym">Phaseolus mungo</name>
    <dbReference type="NCBI Taxonomy" id="3915"/>
    <lineage>
        <taxon>Eukaryota</taxon>
        <taxon>Viridiplantae</taxon>
        <taxon>Streptophyta</taxon>
        <taxon>Embryophyta</taxon>
        <taxon>Tracheophyta</taxon>
        <taxon>Spermatophyta</taxon>
        <taxon>Magnoliopsida</taxon>
        <taxon>eudicotyledons</taxon>
        <taxon>Gunneridae</taxon>
        <taxon>Pentapetalae</taxon>
        <taxon>rosids</taxon>
        <taxon>fabids</taxon>
        <taxon>Fabales</taxon>
        <taxon>Fabaceae</taxon>
        <taxon>Papilionoideae</taxon>
        <taxon>50 kb inversion clade</taxon>
        <taxon>NPAAA clade</taxon>
        <taxon>indigoferoid/millettioid clade</taxon>
        <taxon>Phaseoleae</taxon>
        <taxon>Vigna</taxon>
    </lineage>
</organism>
<keyword evidence="1" id="KW-1133">Transmembrane helix</keyword>
<proteinExistence type="predicted"/>
<keyword evidence="3" id="KW-1185">Reference proteome</keyword>
<dbReference type="PANTHER" id="PTHR35115">
    <property type="entry name" value="CYCLIN DELTA-3"/>
    <property type="match status" value="1"/>
</dbReference>
<sequence>MEMPVVEVRKHGVWLLAKTVDQFIHRMIVEEDAKNSQERNEAVFNASADAGKKLYRTGDFAESGISNLDVYLLKKVGIFPDIIERKVMRHFEEGDHVSALVTGEFYTKKEHFPGFARPFAFNAEVLLRLLLKMGKLSLLLPFFLIIFYRVGRKVEAKDAARGALKSPWWTLGCKYEDVANIAQWDDEQIEYIKERVTEEGRQEDIKKGKAPAQVVLDEAAFLLDLASVEGEWDDYLERIAKCYEEAGLPDVAKFILYRD</sequence>
<dbReference type="EMBL" id="CP144696">
    <property type="protein sequence ID" value="WVZ09892.1"/>
    <property type="molecule type" value="Genomic_DNA"/>
</dbReference>
<gene>
    <name evidence="2" type="ORF">V8G54_014422</name>
</gene>